<dbReference type="VEuPathDB" id="FungiDB:YALI1_B14978g"/>
<reference evidence="5 7" key="1">
    <citation type="journal article" date="2016" name="PLoS ONE">
        <title>Sequence Assembly of Yarrowia lipolytica Strain W29/CLIB89 Shows Transposable Element Diversity.</title>
        <authorList>
            <person name="Magnan C."/>
            <person name="Yu J."/>
            <person name="Chang I."/>
            <person name="Jahn E."/>
            <person name="Kanomata Y."/>
            <person name="Wu J."/>
            <person name="Zeller M."/>
            <person name="Oakes M."/>
            <person name="Baldi P."/>
            <person name="Sandmeyer S."/>
        </authorList>
    </citation>
    <scope>NUCLEOTIDE SEQUENCE [LARGE SCALE GENOMIC DNA]</scope>
    <source>
        <strain evidence="5">CLIB89</strain>
        <strain evidence="7">CLIB89(W29)</strain>
    </source>
</reference>
<evidence type="ECO:0000313" key="8">
    <source>
        <dbReference type="Proteomes" id="UP000256601"/>
    </source>
</evidence>
<dbReference type="RefSeq" id="XP_500753.1">
    <property type="nucleotide sequence ID" value="XM_500753.1"/>
</dbReference>
<dbReference type="GO" id="GO:0008440">
    <property type="term" value="F:inositol-1,4,5-trisphosphate 3-kinase activity"/>
    <property type="evidence" value="ECO:0007669"/>
    <property type="project" value="TreeGrafter"/>
</dbReference>
<dbReference type="Pfam" id="PF03770">
    <property type="entry name" value="IPK"/>
    <property type="match status" value="1"/>
</dbReference>
<dbReference type="EMBL" id="KZ858951">
    <property type="protein sequence ID" value="RDW28655.1"/>
    <property type="molecule type" value="Genomic_DNA"/>
</dbReference>
<comment type="similarity">
    <text evidence="1 4">Belongs to the inositol phosphokinase (IPK) family.</text>
</comment>
<evidence type="ECO:0000256" key="1">
    <source>
        <dbReference type="ARBA" id="ARBA00007374"/>
    </source>
</evidence>
<dbReference type="GO" id="GO:0005634">
    <property type="term" value="C:nucleus"/>
    <property type="evidence" value="ECO:0007669"/>
    <property type="project" value="TreeGrafter"/>
</dbReference>
<reference evidence="6 8" key="2">
    <citation type="submission" date="2018-07" db="EMBL/GenBank/DDBJ databases">
        <title>Draft Genome Assemblies for Five Robust Yarrowia lipolytica Strains Exhibiting High Lipid Production and Pentose Sugar Utilization and Sugar Alcohol Secretion from Undetoxified Lignocellulosic Biomass Hydrolysates.</title>
        <authorList>
            <consortium name="DOE Joint Genome Institute"/>
            <person name="Walker C."/>
            <person name="Ryu S."/>
            <person name="Na H."/>
            <person name="Zane M."/>
            <person name="LaButti K."/>
            <person name="Lipzen A."/>
            <person name="Haridas S."/>
            <person name="Barry K."/>
            <person name="Grigoriev I.V."/>
            <person name="Quarterman J."/>
            <person name="Slininger P."/>
            <person name="Dien B."/>
            <person name="Trinh C.T."/>
        </authorList>
    </citation>
    <scope>NUCLEOTIDE SEQUENCE [LARGE SCALE GENOMIC DNA]</scope>
    <source>
        <strain evidence="6 8">YB392</strain>
    </source>
</reference>
<organism evidence="5 7">
    <name type="scientific">Yarrowia lipolytica</name>
    <name type="common">Candida lipolytica</name>
    <dbReference type="NCBI Taxonomy" id="4952"/>
    <lineage>
        <taxon>Eukaryota</taxon>
        <taxon>Fungi</taxon>
        <taxon>Dikarya</taxon>
        <taxon>Ascomycota</taxon>
        <taxon>Saccharomycotina</taxon>
        <taxon>Dipodascomycetes</taxon>
        <taxon>Dipodascales</taxon>
        <taxon>Dipodascales incertae sedis</taxon>
        <taxon>Yarrowia</taxon>
    </lineage>
</organism>
<protein>
    <recommendedName>
        <fullName evidence="4">Kinase</fullName>
        <ecNumber evidence="4">2.7.-.-</ecNumber>
    </recommendedName>
</protein>
<dbReference type="EC" id="2.7.-.-" evidence="4"/>
<dbReference type="EMBL" id="CP017554">
    <property type="protein sequence ID" value="AOW01543.1"/>
    <property type="molecule type" value="Genomic_DNA"/>
</dbReference>
<proteinExistence type="inferred from homology"/>
<dbReference type="KEGG" id="yli:2907142"/>
<accession>A0A1D8N7C6</accession>
<gene>
    <name evidence="6" type="ORF">B0I71DRAFT_127118</name>
    <name evidence="5" type="ORF">YALI1_B14978g</name>
</gene>
<dbReference type="GO" id="GO:0046854">
    <property type="term" value="P:phosphatidylinositol phosphate biosynthetic process"/>
    <property type="evidence" value="ECO:0007669"/>
    <property type="project" value="TreeGrafter"/>
</dbReference>
<evidence type="ECO:0000313" key="5">
    <source>
        <dbReference type="EMBL" id="AOW01543.1"/>
    </source>
</evidence>
<dbReference type="PANTHER" id="PTHR12400">
    <property type="entry name" value="INOSITOL POLYPHOSPHATE KINASE"/>
    <property type="match status" value="1"/>
</dbReference>
<dbReference type="SUPFAM" id="SSF56104">
    <property type="entry name" value="SAICAR synthase-like"/>
    <property type="match status" value="1"/>
</dbReference>
<sequence>MQPVRQAAGHEGALEDESRDIFVKRALPKEIAFYQHVQAGVSRIPEGLDDEAYEQHPDAPTADLAGVIPVFMGTLMEHESAAGDAGGDGSSLSYEDIKQRLNKNGQGIELVTESSTQHNLLASLSKPETHSVGRGQEAPLHPSNASIVLENLTKGFIKPSVVDIKLGAILWDDEATPEKQERMRKVSETTTSGSLHMRVAGMQIYAGKEAAKEPGDPERGIVPSDSGYIEYGKKYGRSLTDGDISSCLNKNMFPVSHLGYDRASALISVIIQELLYIRRVFRRIEMRMHSASVLIIYESDLQAFDDRLNNQGEEEVGPLYQAKIVDFAHTSLTPGRGPDLDSIEGLSKLISIMKGWEM</sequence>
<dbReference type="eggNOG" id="KOG1620">
    <property type="taxonomic scope" value="Eukaryota"/>
</dbReference>
<keyword evidence="3 4" id="KW-0418">Kinase</keyword>
<dbReference type="Gene3D" id="3.30.470.160">
    <property type="entry name" value="Inositol polyphosphate kinase"/>
    <property type="match status" value="1"/>
</dbReference>
<dbReference type="OrthoDB" id="338650at2759"/>
<dbReference type="VEuPathDB" id="FungiDB:YALI0_B11286g"/>
<dbReference type="GeneID" id="2907142"/>
<evidence type="ECO:0000256" key="2">
    <source>
        <dbReference type="ARBA" id="ARBA00022679"/>
    </source>
</evidence>
<dbReference type="AlphaFoldDB" id="A0A1D8N7C6"/>
<dbReference type="Proteomes" id="UP000256601">
    <property type="component" value="Unassembled WGS sequence"/>
</dbReference>
<keyword evidence="2 4" id="KW-0808">Transferase</keyword>
<dbReference type="InterPro" id="IPR038286">
    <property type="entry name" value="IPK_sf"/>
</dbReference>
<evidence type="ECO:0000313" key="6">
    <source>
        <dbReference type="EMBL" id="RDW28655.1"/>
    </source>
</evidence>
<dbReference type="PANTHER" id="PTHR12400:SF103">
    <property type="entry name" value="INOSITOL POLYPHOSPHATE MULTIKINASE"/>
    <property type="match status" value="1"/>
</dbReference>
<name>A0A1D8N7C6_YARLL</name>
<dbReference type="InterPro" id="IPR005522">
    <property type="entry name" value="IPK"/>
</dbReference>
<dbReference type="Proteomes" id="UP000182444">
    <property type="component" value="Chromosome 1B"/>
</dbReference>
<dbReference type="GO" id="GO:0005737">
    <property type="term" value="C:cytoplasm"/>
    <property type="evidence" value="ECO:0007669"/>
    <property type="project" value="TreeGrafter"/>
</dbReference>
<evidence type="ECO:0000256" key="3">
    <source>
        <dbReference type="ARBA" id="ARBA00022777"/>
    </source>
</evidence>
<evidence type="ECO:0000256" key="4">
    <source>
        <dbReference type="RuleBase" id="RU363090"/>
    </source>
</evidence>
<evidence type="ECO:0000313" key="7">
    <source>
        <dbReference type="Proteomes" id="UP000182444"/>
    </source>
</evidence>
<dbReference type="GO" id="GO:0032958">
    <property type="term" value="P:inositol phosphate biosynthetic process"/>
    <property type="evidence" value="ECO:0007669"/>
    <property type="project" value="InterPro"/>
</dbReference>
<dbReference type="GO" id="GO:0000824">
    <property type="term" value="F:inositol-1,4,5,6-tetrakisphosphate 3-kinase activity"/>
    <property type="evidence" value="ECO:0007669"/>
    <property type="project" value="TreeGrafter"/>
</dbReference>